<dbReference type="Pfam" id="PF08640">
    <property type="entry name" value="U3_assoc_6"/>
    <property type="match status" value="1"/>
</dbReference>
<keyword evidence="4" id="KW-0677">Repeat</keyword>
<dbReference type="OrthoDB" id="28112at2759"/>
<feature type="non-terminal residue" evidence="9">
    <location>
        <position position="1"/>
    </location>
</feature>
<evidence type="ECO:0000256" key="1">
    <source>
        <dbReference type="ARBA" id="ARBA00004604"/>
    </source>
</evidence>
<keyword evidence="3" id="KW-0698">rRNA processing</keyword>
<organism evidence="9 10">
    <name type="scientific">Nesidiocoris tenuis</name>
    <dbReference type="NCBI Taxonomy" id="355587"/>
    <lineage>
        <taxon>Eukaryota</taxon>
        <taxon>Metazoa</taxon>
        <taxon>Ecdysozoa</taxon>
        <taxon>Arthropoda</taxon>
        <taxon>Hexapoda</taxon>
        <taxon>Insecta</taxon>
        <taxon>Pterygota</taxon>
        <taxon>Neoptera</taxon>
        <taxon>Paraneoptera</taxon>
        <taxon>Hemiptera</taxon>
        <taxon>Heteroptera</taxon>
        <taxon>Panheteroptera</taxon>
        <taxon>Cimicomorpha</taxon>
        <taxon>Miridae</taxon>
        <taxon>Dicyphina</taxon>
        <taxon>Nesidiocoris</taxon>
    </lineage>
</organism>
<dbReference type="EMBL" id="CADCXU010032284">
    <property type="protein sequence ID" value="CAB0018180.1"/>
    <property type="molecule type" value="Genomic_DNA"/>
</dbReference>
<dbReference type="AlphaFoldDB" id="A0A6H5HKV4"/>
<feature type="domain" description="U3 small nucleolar RNA-associated protein 6 N-terminal" evidence="7">
    <location>
        <begin position="275"/>
        <end position="356"/>
    </location>
</feature>
<dbReference type="PANTHER" id="PTHR23271">
    <property type="entry name" value="HEPATOCELLULAR CARCINOMA-ASSOCIATED ANTIGEN 66"/>
    <property type="match status" value="1"/>
</dbReference>
<dbReference type="InterPro" id="IPR055347">
    <property type="entry name" value="UTP6_N"/>
</dbReference>
<dbReference type="Gene3D" id="1.25.40.10">
    <property type="entry name" value="Tetratricopeptide repeat domain"/>
    <property type="match status" value="2"/>
</dbReference>
<keyword evidence="10" id="KW-1185">Reference proteome</keyword>
<proteinExistence type="inferred from homology"/>
<dbReference type="InterPro" id="IPR011990">
    <property type="entry name" value="TPR-like_helical_dom_sf"/>
</dbReference>
<dbReference type="PANTHER" id="PTHR23271:SF1">
    <property type="entry name" value="U3 SMALL NUCLEOLAR RNA-ASSOCIATED PROTEIN 6 HOMOLOG"/>
    <property type="match status" value="1"/>
</dbReference>
<reference evidence="9 10" key="1">
    <citation type="submission" date="2020-02" db="EMBL/GenBank/DDBJ databases">
        <authorList>
            <person name="Ferguson B K."/>
        </authorList>
    </citation>
    <scope>NUCLEOTIDE SEQUENCE [LARGE SCALE GENOMIC DNA]</scope>
</reference>
<evidence type="ECO:0000256" key="2">
    <source>
        <dbReference type="ARBA" id="ARBA00010734"/>
    </source>
</evidence>
<dbReference type="Pfam" id="PF24892">
    <property type="entry name" value="UTP6_C"/>
    <property type="match status" value="1"/>
</dbReference>
<dbReference type="InterPro" id="IPR013949">
    <property type="entry name" value="Utp6"/>
</dbReference>
<dbReference type="InterPro" id="IPR056907">
    <property type="entry name" value="UTP6_C"/>
</dbReference>
<name>A0A6H5HKV4_9HEMI</name>
<evidence type="ECO:0000259" key="8">
    <source>
        <dbReference type="Pfam" id="PF24892"/>
    </source>
</evidence>
<evidence type="ECO:0000256" key="3">
    <source>
        <dbReference type="ARBA" id="ARBA00022552"/>
    </source>
</evidence>
<dbReference type="GO" id="GO:0000462">
    <property type="term" value="P:maturation of SSU-rRNA from tricistronic rRNA transcript (SSU-rRNA, 5.8S rRNA, LSU-rRNA)"/>
    <property type="evidence" value="ECO:0007669"/>
    <property type="project" value="InterPro"/>
</dbReference>
<dbReference type="GO" id="GO:0032040">
    <property type="term" value="C:small-subunit processome"/>
    <property type="evidence" value="ECO:0007669"/>
    <property type="project" value="TreeGrafter"/>
</dbReference>
<dbReference type="InterPro" id="IPR003107">
    <property type="entry name" value="HAT"/>
</dbReference>
<keyword evidence="5" id="KW-0539">Nucleus</keyword>
<evidence type="ECO:0000313" key="9">
    <source>
        <dbReference type="EMBL" id="CAB0018180.1"/>
    </source>
</evidence>
<evidence type="ECO:0000259" key="7">
    <source>
        <dbReference type="Pfam" id="PF08640"/>
    </source>
</evidence>
<dbReference type="SUPFAM" id="SSF48452">
    <property type="entry name" value="TPR-like"/>
    <property type="match status" value="2"/>
</dbReference>
<evidence type="ECO:0000256" key="4">
    <source>
        <dbReference type="ARBA" id="ARBA00022737"/>
    </source>
</evidence>
<accession>A0A6H5HKV4</accession>
<comment type="subcellular location">
    <subcellularLocation>
        <location evidence="1">Nucleus</location>
        <location evidence="1">Nucleolus</location>
    </subcellularLocation>
</comment>
<evidence type="ECO:0000256" key="6">
    <source>
        <dbReference type="SAM" id="MobiDB-lite"/>
    </source>
</evidence>
<dbReference type="GO" id="GO:0034388">
    <property type="term" value="C:Pwp2p-containing subcomplex of 90S preribosome"/>
    <property type="evidence" value="ECO:0007669"/>
    <property type="project" value="TreeGrafter"/>
</dbReference>
<dbReference type="SMART" id="SM00386">
    <property type="entry name" value="HAT"/>
    <property type="match status" value="6"/>
</dbReference>
<evidence type="ECO:0000256" key="5">
    <source>
        <dbReference type="ARBA" id="ARBA00023242"/>
    </source>
</evidence>
<feature type="domain" description="U3 small nucleolar RNA-associated protein 6 homolog C-terminal" evidence="8">
    <location>
        <begin position="560"/>
        <end position="828"/>
    </location>
</feature>
<dbReference type="Proteomes" id="UP000479000">
    <property type="component" value="Unassembled WGS sequence"/>
</dbReference>
<dbReference type="GO" id="GO:0030515">
    <property type="term" value="F:snoRNA binding"/>
    <property type="evidence" value="ECO:0007669"/>
    <property type="project" value="InterPro"/>
</dbReference>
<sequence length="867" mass="100708">ARMRLNQLGKPMNNWHLGQTRLGLEVLHHYEHGKTLHHSPGHVKKKVTYHVSLISCLHRLSEWRRCYSCPEMCRHVTIHNRRNRSICRSELVECPTRKGGLSQFVERLCPCRVAEFRLKNRYSCNFGRGSSRKSHFRPTCRLSSRIPAVEIAEGPRGRTSPISTGRAHGRTGTEPPPREDRANASEGGSRRHSCPRGTPSAPRNNPFRPLNCPFAHSEQDSRLYPGHMYRTVYLVDGAFHEPLRQRLHDKQFDVIQRQLSRFGDFRKFEIPLMSLESMIPELETMTKIDLFTRDEVRRITKRRKELEYKLQRGAKLKEDLLSYIRYEWDLLVVIKNKTVDKNAHRDRNTIAHSVTQRLNRLFQEGIKRFGSDVKIWLSYIDFCKQLRLFNNISLTLDKMVDFHQDKPDLFIKAAEIELDEMRCFDRARKFFLNGLRLHKNYEKLYVHAFAMELRNAKVLRKTYVLRDEPVPEDDPVLKGRLAELIYETALLNANTLDLKCDLLSIALEYIFAAELTKRIYTDIEENYRDKERRWDVVARARMRGAPEDCSPKDAILLGIDVYEEAVKTLDTVEMWSLYIETMSDLYEDATFLKNFKRNRLIQAFLGAHCARKLKEEYYLKWTDILDGNDEKEKRMKVLRSSTEVYPGSVELWEQYLVALSALPNDGNQSTCDAVVEAFNAGVSKLKANKVSSLPLWKFIVSFTQLTDPVKAEDIMKKGLLEGGEVNCFAKTIYLEWLVLSKGLKAGRKLYTEWALKPPFSIDFHKKMIELEKYAVTRDLKKLRQCHEALVDQFGQENAEVWLDFVKFEQTSGSASKVADLYSRAQRSLKAPHSSTFVSLYNFYKLEIETSKGEVNAEEPPAKSAKLS</sequence>
<comment type="similarity">
    <text evidence="2">Belongs to the UTP6 family.</text>
</comment>
<gene>
    <name evidence="9" type="ORF">NTEN_LOCUS22089</name>
</gene>
<feature type="region of interest" description="Disordered" evidence="6">
    <location>
        <begin position="151"/>
        <end position="212"/>
    </location>
</feature>
<evidence type="ECO:0000313" key="10">
    <source>
        <dbReference type="Proteomes" id="UP000479000"/>
    </source>
</evidence>
<evidence type="ECO:0008006" key="11">
    <source>
        <dbReference type="Google" id="ProtNLM"/>
    </source>
</evidence>
<protein>
    <recommendedName>
        <fullName evidence="11">Suppressor of forked domain-containing protein</fullName>
    </recommendedName>
</protein>